<protein>
    <submittedName>
        <fullName evidence="1">Uncharacterized protein</fullName>
    </submittedName>
</protein>
<keyword evidence="2" id="KW-1185">Reference proteome</keyword>
<reference evidence="1 2" key="1">
    <citation type="submission" date="2017-05" db="EMBL/GenBank/DDBJ databases">
        <authorList>
            <person name="Varghese N."/>
            <person name="Submissions S."/>
        </authorList>
    </citation>
    <scope>NUCLEOTIDE SEQUENCE [LARGE SCALE GENOMIC DNA]</scope>
    <source>
        <strain evidence="1 2">DSM 29734</strain>
    </source>
</reference>
<dbReference type="Proteomes" id="UP001157961">
    <property type="component" value="Unassembled WGS sequence"/>
</dbReference>
<organism evidence="1 2">
    <name type="scientific">Shimia sagamensis</name>
    <dbReference type="NCBI Taxonomy" id="1566352"/>
    <lineage>
        <taxon>Bacteria</taxon>
        <taxon>Pseudomonadati</taxon>
        <taxon>Pseudomonadota</taxon>
        <taxon>Alphaproteobacteria</taxon>
        <taxon>Rhodobacterales</taxon>
        <taxon>Roseobacteraceae</taxon>
    </lineage>
</organism>
<sequence length="94" mass="10566">MRHQYFNLSQLHDNLFRLGSLNRHLWSSDAPIIGADQFLGGGTRSPKRTLKWFQKSFGGAGMIPRRRWFLGKHQLTSVISGKVYSPALTLGVGP</sequence>
<accession>A0ABY1NS15</accession>
<dbReference type="EMBL" id="FXTY01000003">
    <property type="protein sequence ID" value="SMP16520.1"/>
    <property type="molecule type" value="Genomic_DNA"/>
</dbReference>
<proteinExistence type="predicted"/>
<gene>
    <name evidence="1" type="ORF">SAMN06265373_10365</name>
</gene>
<comment type="caution">
    <text evidence="1">The sequence shown here is derived from an EMBL/GenBank/DDBJ whole genome shotgun (WGS) entry which is preliminary data.</text>
</comment>
<evidence type="ECO:0000313" key="1">
    <source>
        <dbReference type="EMBL" id="SMP16520.1"/>
    </source>
</evidence>
<name>A0ABY1NS15_9RHOB</name>
<evidence type="ECO:0000313" key="2">
    <source>
        <dbReference type="Proteomes" id="UP001157961"/>
    </source>
</evidence>